<evidence type="ECO:0000313" key="2">
    <source>
        <dbReference type="EMBL" id="SUA48131.1"/>
    </source>
</evidence>
<proteinExistence type="predicted"/>
<dbReference type="Proteomes" id="UP000255082">
    <property type="component" value="Unassembled WGS sequence"/>
</dbReference>
<accession>A0A378X631</accession>
<dbReference type="AlphaFoldDB" id="A0A378X631"/>
<organism evidence="2 3">
    <name type="scientific">Nocardia africana</name>
    <dbReference type="NCBI Taxonomy" id="134964"/>
    <lineage>
        <taxon>Bacteria</taxon>
        <taxon>Bacillati</taxon>
        <taxon>Actinomycetota</taxon>
        <taxon>Actinomycetes</taxon>
        <taxon>Mycobacteriales</taxon>
        <taxon>Nocardiaceae</taxon>
        <taxon>Nocardia</taxon>
    </lineage>
</organism>
<name>A0A378X631_9NOCA</name>
<feature type="region of interest" description="Disordered" evidence="1">
    <location>
        <begin position="1"/>
        <end position="26"/>
    </location>
</feature>
<evidence type="ECO:0000313" key="3">
    <source>
        <dbReference type="Proteomes" id="UP000255082"/>
    </source>
</evidence>
<evidence type="ECO:0000256" key="1">
    <source>
        <dbReference type="SAM" id="MobiDB-lite"/>
    </source>
</evidence>
<reference evidence="2 3" key="1">
    <citation type="submission" date="2018-06" db="EMBL/GenBank/DDBJ databases">
        <authorList>
            <consortium name="Pathogen Informatics"/>
            <person name="Doyle S."/>
        </authorList>
    </citation>
    <scope>NUCLEOTIDE SEQUENCE [LARGE SCALE GENOMIC DNA]</scope>
    <source>
        <strain evidence="2 3">NCTC13184</strain>
    </source>
</reference>
<sequence length="50" mass="5336">MRPSGAGPASAARDRERKKEESMTGTDYTAILTQILSFLSSGSSLAYTPK</sequence>
<feature type="compositionally biased region" description="Basic and acidic residues" evidence="1">
    <location>
        <begin position="12"/>
        <end position="22"/>
    </location>
</feature>
<protein>
    <submittedName>
        <fullName evidence="2">Uncharacterized protein</fullName>
    </submittedName>
</protein>
<dbReference type="RefSeq" id="WP_181838501.1">
    <property type="nucleotide sequence ID" value="NZ_UGRU01000001.1"/>
</dbReference>
<gene>
    <name evidence="2" type="ORF">NCTC13184_06676</name>
</gene>
<dbReference type="EMBL" id="UGRU01000001">
    <property type="protein sequence ID" value="SUA48131.1"/>
    <property type="molecule type" value="Genomic_DNA"/>
</dbReference>